<dbReference type="GeneID" id="54583559"/>
<keyword evidence="5" id="KW-1185">Reference proteome</keyword>
<dbReference type="InterPro" id="IPR001128">
    <property type="entry name" value="Cyt_P450"/>
</dbReference>
<feature type="chain" id="PRO_5025603626" evidence="3">
    <location>
        <begin position="19"/>
        <end position="574"/>
    </location>
</feature>
<dbReference type="PANTHER" id="PTHR24305:SF166">
    <property type="entry name" value="CYTOCHROME P450 12A4, MITOCHONDRIAL-RELATED"/>
    <property type="match status" value="1"/>
</dbReference>
<dbReference type="InterPro" id="IPR002401">
    <property type="entry name" value="Cyt_P450_E_grp-I"/>
</dbReference>
<protein>
    <submittedName>
        <fullName evidence="4">Cytochrome P450 monooxygenase-like protein</fullName>
    </submittedName>
</protein>
<dbReference type="SUPFAM" id="SSF48264">
    <property type="entry name" value="Cytochrome P450"/>
    <property type="match status" value="1"/>
</dbReference>
<dbReference type="PRINTS" id="PR00385">
    <property type="entry name" value="P450"/>
</dbReference>
<comment type="similarity">
    <text evidence="1">Belongs to the cytochrome P450 family.</text>
</comment>
<proteinExistence type="inferred from homology"/>
<feature type="binding site" description="axial binding residue" evidence="2">
    <location>
        <position position="497"/>
    </location>
    <ligand>
        <name>heme</name>
        <dbReference type="ChEBI" id="CHEBI:30413"/>
    </ligand>
    <ligandPart>
        <name>Fe</name>
        <dbReference type="ChEBI" id="CHEBI:18248"/>
    </ligandPart>
</feature>
<dbReference type="InterPro" id="IPR050121">
    <property type="entry name" value="Cytochrome_P450_monoxygenase"/>
</dbReference>
<keyword evidence="2" id="KW-0408">Iron</keyword>
<dbReference type="AlphaFoldDB" id="A0A6A6HXZ7"/>
<comment type="cofactor">
    <cofactor evidence="2">
        <name>heme</name>
        <dbReference type="ChEBI" id="CHEBI:30413"/>
    </cofactor>
</comment>
<keyword evidence="2" id="KW-0479">Metal-binding</keyword>
<accession>A0A6A6HXZ7</accession>
<keyword evidence="3" id="KW-0732">Signal</keyword>
<reference evidence="4" key="1">
    <citation type="journal article" date="2020" name="Stud. Mycol.">
        <title>101 Dothideomycetes genomes: a test case for predicting lifestyles and emergence of pathogens.</title>
        <authorList>
            <person name="Haridas S."/>
            <person name="Albert R."/>
            <person name="Binder M."/>
            <person name="Bloem J."/>
            <person name="Labutti K."/>
            <person name="Salamov A."/>
            <person name="Andreopoulos B."/>
            <person name="Baker S."/>
            <person name="Barry K."/>
            <person name="Bills G."/>
            <person name="Bluhm B."/>
            <person name="Cannon C."/>
            <person name="Castanera R."/>
            <person name="Culley D."/>
            <person name="Daum C."/>
            <person name="Ezra D."/>
            <person name="Gonzalez J."/>
            <person name="Henrissat B."/>
            <person name="Kuo A."/>
            <person name="Liang C."/>
            <person name="Lipzen A."/>
            <person name="Lutzoni F."/>
            <person name="Magnuson J."/>
            <person name="Mondo S."/>
            <person name="Nolan M."/>
            <person name="Ohm R."/>
            <person name="Pangilinan J."/>
            <person name="Park H.-J."/>
            <person name="Ramirez L."/>
            <person name="Alfaro M."/>
            <person name="Sun H."/>
            <person name="Tritt A."/>
            <person name="Yoshinaga Y."/>
            <person name="Zwiers L.-H."/>
            <person name="Turgeon B."/>
            <person name="Goodwin S."/>
            <person name="Spatafora J."/>
            <person name="Crous P."/>
            <person name="Grigoriev I."/>
        </authorList>
    </citation>
    <scope>NUCLEOTIDE SEQUENCE</scope>
    <source>
        <strain evidence="4">CBS 122368</strain>
    </source>
</reference>
<dbReference type="InterPro" id="IPR036396">
    <property type="entry name" value="Cyt_P450_sf"/>
</dbReference>
<dbReference type="GO" id="GO:0016705">
    <property type="term" value="F:oxidoreductase activity, acting on paired donors, with incorporation or reduction of molecular oxygen"/>
    <property type="evidence" value="ECO:0007669"/>
    <property type="project" value="InterPro"/>
</dbReference>
<dbReference type="EMBL" id="ML987207">
    <property type="protein sequence ID" value="KAF2242602.1"/>
    <property type="molecule type" value="Genomic_DNA"/>
</dbReference>
<evidence type="ECO:0000256" key="2">
    <source>
        <dbReference type="PIRSR" id="PIRSR602401-1"/>
    </source>
</evidence>
<dbReference type="Pfam" id="PF00067">
    <property type="entry name" value="p450"/>
    <property type="match status" value="1"/>
</dbReference>
<dbReference type="PRINTS" id="PR00463">
    <property type="entry name" value="EP450I"/>
</dbReference>
<gene>
    <name evidence="4" type="ORF">BU26DRAFT_524202</name>
</gene>
<dbReference type="OrthoDB" id="1470350at2759"/>
<evidence type="ECO:0000313" key="5">
    <source>
        <dbReference type="Proteomes" id="UP000800094"/>
    </source>
</evidence>
<organism evidence="4 5">
    <name type="scientific">Trematosphaeria pertusa</name>
    <dbReference type="NCBI Taxonomy" id="390896"/>
    <lineage>
        <taxon>Eukaryota</taxon>
        <taxon>Fungi</taxon>
        <taxon>Dikarya</taxon>
        <taxon>Ascomycota</taxon>
        <taxon>Pezizomycotina</taxon>
        <taxon>Dothideomycetes</taxon>
        <taxon>Pleosporomycetidae</taxon>
        <taxon>Pleosporales</taxon>
        <taxon>Massarineae</taxon>
        <taxon>Trematosphaeriaceae</taxon>
        <taxon>Trematosphaeria</taxon>
    </lineage>
</organism>
<dbReference type="GO" id="GO:0005506">
    <property type="term" value="F:iron ion binding"/>
    <property type="evidence" value="ECO:0007669"/>
    <property type="project" value="InterPro"/>
</dbReference>
<dbReference type="GO" id="GO:0004497">
    <property type="term" value="F:monooxygenase activity"/>
    <property type="evidence" value="ECO:0007669"/>
    <property type="project" value="UniProtKB-KW"/>
</dbReference>
<feature type="signal peptide" evidence="3">
    <location>
        <begin position="1"/>
        <end position="18"/>
    </location>
</feature>
<dbReference type="GO" id="GO:0020037">
    <property type="term" value="F:heme binding"/>
    <property type="evidence" value="ECO:0007669"/>
    <property type="project" value="InterPro"/>
</dbReference>
<evidence type="ECO:0000256" key="1">
    <source>
        <dbReference type="ARBA" id="ARBA00010617"/>
    </source>
</evidence>
<evidence type="ECO:0000256" key="3">
    <source>
        <dbReference type="SAM" id="SignalP"/>
    </source>
</evidence>
<dbReference type="RefSeq" id="XP_033677606.1">
    <property type="nucleotide sequence ID" value="XM_033830229.1"/>
</dbReference>
<evidence type="ECO:0000313" key="4">
    <source>
        <dbReference type="EMBL" id="KAF2242602.1"/>
    </source>
</evidence>
<keyword evidence="4" id="KW-0560">Oxidoreductase</keyword>
<dbReference type="PANTHER" id="PTHR24305">
    <property type="entry name" value="CYTOCHROME P450"/>
    <property type="match status" value="1"/>
</dbReference>
<keyword evidence="2" id="KW-0349">Heme</keyword>
<dbReference type="Proteomes" id="UP000800094">
    <property type="component" value="Unassembled WGS sequence"/>
</dbReference>
<name>A0A6A6HXZ7_9PLEO</name>
<sequence>MSFFHVFLVFSALPLAFAGWSAITLVQNYKKASSTGLPITIRFISPGSPLWMMLSPLIMRIAEYLPFTTSFIATYRRGWEARERCRPHVKMGDLFMICTPGGNWLKVCHPLITSDILKRKWCFERDLDAFEVLNIYGKNLATSQGEDWNRHRKVSAATFTEKNHELVWRESLKVGRQMLEYWLYRFPKPVRTLAQDTRVFTLNVLAAALFDKSYPFESREESEARERRAVGAKDAAFGYRDSLCTILRQIVPIMVFGEQRLRDSWWLPASWRRAGHAVSDFRNYVTELINEERALLAQGKQNTPNLVTNLVRASEEGDGSLKAGNPKPKQAILTKDEIISDLFVFAFAGNDTTAITLTHIIAFMAARPDVQDWVSEEIHYHLYDDDETKWDYVNCAELKRCWAVVYETLRLCHPLGQIVKTTGLRPRVLQYKRQSVVIPEKTTVEINLPALQTHPLYWDRGLSWQPGNFIRGAGYPEILRSDVMSDFLPWSVGRGVCPGKRFSQVELVAVLVALFRDHRVEPVPEKGESMQEARQRVERHAKDVEMRLLNEMREPERVALRWYKVEQRVIERRP</sequence>
<keyword evidence="4" id="KW-0503">Monooxygenase</keyword>
<dbReference type="Gene3D" id="1.10.630.10">
    <property type="entry name" value="Cytochrome P450"/>
    <property type="match status" value="1"/>
</dbReference>